<evidence type="ECO:0000259" key="2">
    <source>
        <dbReference type="Pfam" id="PF07603"/>
    </source>
</evidence>
<dbReference type="EMBL" id="JAUDZE010000005">
    <property type="protein sequence ID" value="MDN0015002.1"/>
    <property type="molecule type" value="Genomic_DNA"/>
</dbReference>
<gene>
    <name evidence="3" type="ORF">QTA56_12280</name>
</gene>
<dbReference type="Proteomes" id="UP001168524">
    <property type="component" value="Unassembled WGS sequence"/>
</dbReference>
<dbReference type="RefSeq" id="WP_267981228.1">
    <property type="nucleotide sequence ID" value="NZ_JAPQKF010000005.1"/>
</dbReference>
<reference evidence="3" key="1">
    <citation type="submission" date="2023-06" db="EMBL/GenBank/DDBJ databases">
        <title>Two novel species of Acinetobacter isolated from motorbike repairing workshop in Vietnam.</title>
        <authorList>
            <person name="Le N.T.T."/>
        </authorList>
    </citation>
    <scope>NUCLEOTIDE SEQUENCE</scope>
    <source>
        <strain evidence="3">VNH17</strain>
    </source>
</reference>
<sequence length="172" mass="19463">MKKIALIICCYFVSSSHTIYAQTCKTGAIKSTPDTNFEIIGDGSEVKDKITGLIWQRCFAGQIWNGSECIGEANQFQWLDALKETRKLRKGYRLPNAKEAMSIIEHSCIYPAFNTKIFMDGKWTQDIQLTRSIWTSTPNGEKHIYTVWSGWGKLTSTQKTTLNGVRAVRGGW</sequence>
<evidence type="ECO:0000313" key="3">
    <source>
        <dbReference type="EMBL" id="MDN0015002.1"/>
    </source>
</evidence>
<feature type="signal peptide" evidence="1">
    <location>
        <begin position="1"/>
        <end position="21"/>
    </location>
</feature>
<keyword evidence="4" id="KW-1185">Reference proteome</keyword>
<dbReference type="InterPro" id="IPR011460">
    <property type="entry name" value="Lcl_C"/>
</dbReference>
<proteinExistence type="predicted"/>
<dbReference type="Pfam" id="PF07603">
    <property type="entry name" value="Lcl_C"/>
    <property type="match status" value="1"/>
</dbReference>
<protein>
    <submittedName>
        <fullName evidence="3">DUF1566 domain-containing protein</fullName>
    </submittedName>
</protein>
<comment type="caution">
    <text evidence="3">The sequence shown here is derived from an EMBL/GenBank/DDBJ whole genome shotgun (WGS) entry which is preliminary data.</text>
</comment>
<accession>A0ABT7WQN7</accession>
<evidence type="ECO:0000313" key="4">
    <source>
        <dbReference type="Proteomes" id="UP001168524"/>
    </source>
</evidence>
<organism evidence="3 4">
    <name type="scientific">Acinetobacter thutiue</name>
    <dbReference type="NCBI Taxonomy" id="2998078"/>
    <lineage>
        <taxon>Bacteria</taxon>
        <taxon>Pseudomonadati</taxon>
        <taxon>Pseudomonadota</taxon>
        <taxon>Gammaproteobacteria</taxon>
        <taxon>Moraxellales</taxon>
        <taxon>Moraxellaceae</taxon>
        <taxon>Acinetobacter</taxon>
    </lineage>
</organism>
<feature type="chain" id="PRO_5045801774" evidence="1">
    <location>
        <begin position="22"/>
        <end position="172"/>
    </location>
</feature>
<name>A0ABT7WQN7_9GAMM</name>
<feature type="domain" description="Lcl C-terminal" evidence="2">
    <location>
        <begin position="46"/>
        <end position="169"/>
    </location>
</feature>
<evidence type="ECO:0000256" key="1">
    <source>
        <dbReference type="SAM" id="SignalP"/>
    </source>
</evidence>
<keyword evidence="1" id="KW-0732">Signal</keyword>